<keyword evidence="1" id="KW-0175">Coiled coil</keyword>
<protein>
    <recommendedName>
        <fullName evidence="4">AAA family ATPase</fullName>
    </recommendedName>
</protein>
<evidence type="ECO:0000313" key="2">
    <source>
        <dbReference type="EMBL" id="QIF90088.1"/>
    </source>
</evidence>
<dbReference type="Proteomes" id="UP000501338">
    <property type="component" value="Chromosome"/>
</dbReference>
<accession>A0ABX6JQQ3</accession>
<dbReference type="RefSeq" id="WP_156733347.1">
    <property type="nucleotide sequence ID" value="NZ_CP045008.1"/>
</dbReference>
<organism evidence="2 3">
    <name type="scientific">Proteus terrae subsp. cibarius</name>
    <dbReference type="NCBI Taxonomy" id="626774"/>
    <lineage>
        <taxon>Bacteria</taxon>
        <taxon>Pseudomonadati</taxon>
        <taxon>Pseudomonadota</taxon>
        <taxon>Gammaproteobacteria</taxon>
        <taxon>Enterobacterales</taxon>
        <taxon>Morganellaceae</taxon>
        <taxon>Proteus</taxon>
    </lineage>
</organism>
<reference evidence="2 3" key="1">
    <citation type="submission" date="2020-01" db="EMBL/GenBank/DDBJ databases">
        <title>The genomic epidemiology of tigecycline resistance gene tet(X) variants in a swine farm in China.</title>
        <authorList>
            <person name="Peng K."/>
            <person name="Li R."/>
        </authorList>
    </citation>
    <scope>NUCLEOTIDE SEQUENCE [LARGE SCALE GENOMIC DNA]</scope>
    <source>
        <strain evidence="2 3">ZF1</strain>
    </source>
</reference>
<proteinExistence type="predicted"/>
<gene>
    <name evidence="2" type="ORF">GTH23_08575</name>
</gene>
<evidence type="ECO:0000313" key="3">
    <source>
        <dbReference type="Proteomes" id="UP000501338"/>
    </source>
</evidence>
<evidence type="ECO:0008006" key="4">
    <source>
        <dbReference type="Google" id="ProtNLM"/>
    </source>
</evidence>
<feature type="coiled-coil region" evidence="1">
    <location>
        <begin position="316"/>
        <end position="357"/>
    </location>
</feature>
<evidence type="ECO:0000256" key="1">
    <source>
        <dbReference type="SAM" id="Coils"/>
    </source>
</evidence>
<sequence>MKGLQFQRLVLLSDSKKSANQFEFPKRFNLVTGKDNSIGKSTLVKSLYWAIGCDPKFDKEWKSNDVKTILYFKINQQEYVVSRYVDGIYFGKKDTPLQFYSKITGQFAIDFAREVGFDLLLASKKNNLECPPPAFYFLPFYIDQEKSWNEPWNGFENLQQYSNFRTILIKYFCGYLPSAHFELEEEIFAQKEIEQEAIHKITRIEEAVSVLDEVAPETTTVAITQAELDYIQAEINDELMRFSDVQSSLFEQQLILANEIHELEQQHLIVSTSARELENDYIFAVENVPSDSLECPLCGVLHDNSLLSRAGFLADKENLEKEADKINHLLKNKYQQRAELIEKLNFVSSEIERINNKYLKEEASENNSDEQCSYELALYSISQKKVNNNILKKKEKYIAQSNNAKANQSDIKKKQAKLLKKEDKKTLNELFIGSLIENIKILAATGVNLNGVKSPMDYKKILGGGAAEGTRGTLAYQLSILRQIDYINHCQIAPFVIDTPNQQEQAKHRYKQVINAVMNNVPSGYQVILCAMNDNDILSKYKKDAHVIELDNNRLLQPKAYEELRSEFERVILANKISH</sequence>
<keyword evidence="3" id="KW-1185">Reference proteome</keyword>
<name>A0ABX6JQQ3_9GAMM</name>
<dbReference type="EMBL" id="CP047340">
    <property type="protein sequence ID" value="QIF90088.1"/>
    <property type="molecule type" value="Genomic_DNA"/>
</dbReference>